<dbReference type="RefSeq" id="WP_148045723.1">
    <property type="nucleotide sequence ID" value="NZ_RJVA01000012.1"/>
</dbReference>
<gene>
    <name evidence="1" type="ORF">EDC27_1847</name>
</gene>
<dbReference type="AlphaFoldDB" id="A0A3N1US07"/>
<dbReference type="EMBL" id="RJVA01000012">
    <property type="protein sequence ID" value="ROQ92159.1"/>
    <property type="molecule type" value="Genomic_DNA"/>
</dbReference>
<comment type="caution">
    <text evidence="1">The sequence shown here is derived from an EMBL/GenBank/DDBJ whole genome shotgun (WGS) entry which is preliminary data.</text>
</comment>
<sequence length="173" mass="19306">MKQLNAAAPKERAHHVLQACRLHDALGAEILADPKIALSLKAYRAAIEKTRTAFAKAGIFEACSACAAHVFGGCCFPDMEWNYTVTHLLINRLLDCPLPTRHAYEDQCLFLGDTGCLLTAKNHFCLNYFCQDIQRKLGPASMKALLQVVGEEIMAGWQVELLLIHKYRSDLFL</sequence>
<reference evidence="1 2" key="1">
    <citation type="submission" date="2018-11" db="EMBL/GenBank/DDBJ databases">
        <title>Genomic Encyclopedia of Type Strains, Phase IV (KMG-IV): sequencing the most valuable type-strain genomes for metagenomic binning, comparative biology and taxonomic classification.</title>
        <authorList>
            <person name="Goeker M."/>
        </authorList>
    </citation>
    <scope>NUCLEOTIDE SEQUENCE [LARGE SCALE GENOMIC DNA]</scope>
    <source>
        <strain evidence="1 2">DSM 22027</strain>
    </source>
</reference>
<proteinExistence type="predicted"/>
<evidence type="ECO:0000313" key="1">
    <source>
        <dbReference type="EMBL" id="ROQ92159.1"/>
    </source>
</evidence>
<organism evidence="1 2">
    <name type="scientific">Desulfosoma caldarium</name>
    <dbReference type="NCBI Taxonomy" id="610254"/>
    <lineage>
        <taxon>Bacteria</taxon>
        <taxon>Pseudomonadati</taxon>
        <taxon>Thermodesulfobacteriota</taxon>
        <taxon>Syntrophobacteria</taxon>
        <taxon>Syntrophobacterales</taxon>
        <taxon>Syntrophobacteraceae</taxon>
        <taxon>Desulfosoma</taxon>
    </lineage>
</organism>
<protein>
    <submittedName>
        <fullName evidence="1">Uncharacterized protein</fullName>
    </submittedName>
</protein>
<name>A0A3N1US07_9BACT</name>
<dbReference type="OrthoDB" id="9800594at2"/>
<dbReference type="Proteomes" id="UP000276223">
    <property type="component" value="Unassembled WGS sequence"/>
</dbReference>
<keyword evidence="2" id="KW-1185">Reference proteome</keyword>
<accession>A0A3N1US07</accession>
<evidence type="ECO:0000313" key="2">
    <source>
        <dbReference type="Proteomes" id="UP000276223"/>
    </source>
</evidence>